<dbReference type="PATRIC" id="fig|1434123.4.peg.1594"/>
<dbReference type="KEGG" id="mvc:MSVAZ_1338"/>
<dbReference type="AlphaFoldDB" id="A0A0E3Q4J6"/>
<sequence length="195" mass="21706">MRLKFRSHSHSKFTNRLLTNYLQVLGVMNEYTSQTATCSNLFIFIYIYSNRFYNYIINVVYSYDLMKRTTNFFILVLLVLTLCTATAGASANAACNVKIVKFTVNNPTGIAPAKVGFTTYTSGTVKSVQYQVLDKNGKVVASCRSYCTHCTVKHICNCSLIIKKPGTYDAKVTVYGAGNCHVQQIKKSAIKIKAA</sequence>
<protein>
    <submittedName>
        <fullName evidence="2">Uncharacterized protein</fullName>
    </submittedName>
</protein>
<dbReference type="HOGENOM" id="CLU_1567131_0_0_2"/>
<evidence type="ECO:0000256" key="1">
    <source>
        <dbReference type="SAM" id="Phobius"/>
    </source>
</evidence>
<accession>A0A0E3Q4J6</accession>
<name>A0A0E3Q4J6_9EURY</name>
<feature type="transmembrane region" description="Helical" evidence="1">
    <location>
        <begin position="72"/>
        <end position="91"/>
    </location>
</feature>
<keyword evidence="1" id="KW-0812">Transmembrane</keyword>
<keyword evidence="1" id="KW-0472">Membrane</keyword>
<dbReference type="STRING" id="1434123.MSVAZ_1338"/>
<evidence type="ECO:0000313" key="3">
    <source>
        <dbReference type="Proteomes" id="UP000033096"/>
    </source>
</evidence>
<evidence type="ECO:0000313" key="2">
    <source>
        <dbReference type="EMBL" id="AKB43607.1"/>
    </source>
</evidence>
<dbReference type="EMBL" id="CP009520">
    <property type="protein sequence ID" value="AKB43607.1"/>
    <property type="molecule type" value="Genomic_DNA"/>
</dbReference>
<keyword evidence="1" id="KW-1133">Transmembrane helix</keyword>
<proteinExistence type="predicted"/>
<reference evidence="2 3" key="1">
    <citation type="submission" date="2014-07" db="EMBL/GenBank/DDBJ databases">
        <title>Methanogenic archaea and the global carbon cycle.</title>
        <authorList>
            <person name="Henriksen J.R."/>
            <person name="Luke J."/>
            <person name="Reinhart S."/>
            <person name="Benedict M.N."/>
            <person name="Youngblut N.D."/>
            <person name="Metcalf M.E."/>
            <person name="Whitaker R.J."/>
            <person name="Metcalf W.W."/>
        </authorList>
    </citation>
    <scope>NUCLEOTIDE SEQUENCE [LARGE SCALE GENOMIC DNA]</scope>
    <source>
        <strain evidence="2 3">Z-761</strain>
    </source>
</reference>
<organism evidence="2 3">
    <name type="scientific">Methanosarcina vacuolata Z-761</name>
    <dbReference type="NCBI Taxonomy" id="1434123"/>
    <lineage>
        <taxon>Archaea</taxon>
        <taxon>Methanobacteriati</taxon>
        <taxon>Methanobacteriota</taxon>
        <taxon>Stenosarchaea group</taxon>
        <taxon>Methanomicrobia</taxon>
        <taxon>Methanosarcinales</taxon>
        <taxon>Methanosarcinaceae</taxon>
        <taxon>Methanosarcina</taxon>
    </lineage>
</organism>
<dbReference type="Proteomes" id="UP000033096">
    <property type="component" value="Chromosome"/>
</dbReference>
<gene>
    <name evidence="2" type="ORF">MSVAZ_1338</name>
</gene>
<keyword evidence="3" id="KW-1185">Reference proteome</keyword>